<reference evidence="3" key="2">
    <citation type="journal article" date="2021" name="Microbiol. Resour. Announc.">
        <title>Complete Genome Sequences of Three Human Oral Treponema parvum Isolates.</title>
        <authorList>
            <person name="Zeng H."/>
            <person name="Watt R.M."/>
        </authorList>
    </citation>
    <scope>NUCLEOTIDE SEQUENCE</scope>
    <source>
        <strain evidence="3">ATCC 700773</strain>
    </source>
</reference>
<feature type="repeat" description="ANK" evidence="1">
    <location>
        <begin position="194"/>
        <end position="222"/>
    </location>
</feature>
<organism evidence="3 4">
    <name type="scientific">Treponema parvum</name>
    <dbReference type="NCBI Taxonomy" id="138851"/>
    <lineage>
        <taxon>Bacteria</taxon>
        <taxon>Pseudomonadati</taxon>
        <taxon>Spirochaetota</taxon>
        <taxon>Spirochaetia</taxon>
        <taxon>Spirochaetales</taxon>
        <taxon>Treponemataceae</taxon>
        <taxon>Treponema</taxon>
    </lineage>
</organism>
<evidence type="ECO:0000313" key="3">
    <source>
        <dbReference type="EMBL" id="QTQ10854.1"/>
    </source>
</evidence>
<protein>
    <submittedName>
        <fullName evidence="3">Ankyrin repeat domain-containing protein</fullName>
    </submittedName>
</protein>
<dbReference type="SMART" id="SM00248">
    <property type="entry name" value="ANK"/>
    <property type="match status" value="2"/>
</dbReference>
<dbReference type="RefSeq" id="WP_210117650.1">
    <property type="nucleotide sequence ID" value="NZ_CP054257.1"/>
</dbReference>
<proteinExistence type="predicted"/>
<sequence>MKKKCYLFFLSILICNCLHSQQLKKENNCYECYRAIDNNINIRQEPTTKSKTLGQLFKDDEIYVNPQKSNSEWFFCYIPKIDKIAYCSSRYFVLKPTFLSQIPNFINNTDETVLKLQKGYIQPCEAIVSLFNSNNLSESDCLKLVQIAYDNGGNLHTAMDVSSPLIEACRLGYYSVVKYLITIDKKYINWEWSQYGPPIYWAIQLGRIDIIELLLQNGANPNYFFQGKNLFGHIDELVEDSILSKKNAEEIKTVLIKYGYKK</sequence>
<dbReference type="Pfam" id="PF12796">
    <property type="entry name" value="Ank_2"/>
    <property type="match status" value="1"/>
</dbReference>
<dbReference type="Gene3D" id="1.25.40.20">
    <property type="entry name" value="Ankyrin repeat-containing domain"/>
    <property type="match status" value="1"/>
</dbReference>
<dbReference type="Gene3D" id="2.30.30.40">
    <property type="entry name" value="SH3 Domains"/>
    <property type="match status" value="1"/>
</dbReference>
<keyword evidence="2" id="KW-0732">Signal</keyword>
<dbReference type="SUPFAM" id="SSF48403">
    <property type="entry name" value="Ankyrin repeat"/>
    <property type="match status" value="1"/>
</dbReference>
<feature type="signal peptide" evidence="2">
    <location>
        <begin position="1"/>
        <end position="20"/>
    </location>
</feature>
<dbReference type="PROSITE" id="PS50297">
    <property type="entry name" value="ANK_REP_REGION"/>
    <property type="match status" value="1"/>
</dbReference>
<dbReference type="Proteomes" id="UP000671995">
    <property type="component" value="Chromosome"/>
</dbReference>
<dbReference type="PROSITE" id="PS50088">
    <property type="entry name" value="ANK_REPEAT"/>
    <property type="match status" value="1"/>
</dbReference>
<feature type="chain" id="PRO_5037217397" evidence="2">
    <location>
        <begin position="21"/>
        <end position="262"/>
    </location>
</feature>
<name>A0A975EYR2_9SPIR</name>
<dbReference type="InterPro" id="IPR002110">
    <property type="entry name" value="Ankyrin_rpt"/>
</dbReference>
<keyword evidence="1" id="KW-0040">ANK repeat</keyword>
<dbReference type="AlphaFoldDB" id="A0A975EYR2"/>
<reference evidence="3" key="1">
    <citation type="submission" date="2020-05" db="EMBL/GenBank/DDBJ databases">
        <authorList>
            <person name="Zeng H."/>
            <person name="Chan Y.K."/>
            <person name="Watt R.M."/>
        </authorList>
    </citation>
    <scope>NUCLEOTIDE SEQUENCE</scope>
    <source>
        <strain evidence="3">ATCC 700773</strain>
    </source>
</reference>
<gene>
    <name evidence="3" type="ORF">HRI96_00785</name>
</gene>
<dbReference type="InterPro" id="IPR036770">
    <property type="entry name" value="Ankyrin_rpt-contain_sf"/>
</dbReference>
<dbReference type="EMBL" id="CP054257">
    <property type="protein sequence ID" value="QTQ10854.1"/>
    <property type="molecule type" value="Genomic_DNA"/>
</dbReference>
<evidence type="ECO:0000313" key="4">
    <source>
        <dbReference type="Proteomes" id="UP000671995"/>
    </source>
</evidence>
<accession>A0A975EYR2</accession>
<evidence type="ECO:0000256" key="2">
    <source>
        <dbReference type="SAM" id="SignalP"/>
    </source>
</evidence>
<evidence type="ECO:0000256" key="1">
    <source>
        <dbReference type="PROSITE-ProRule" id="PRU00023"/>
    </source>
</evidence>